<dbReference type="Proteomes" id="UP000186817">
    <property type="component" value="Unassembled WGS sequence"/>
</dbReference>
<comment type="caution">
    <text evidence="1">The sequence shown here is derived from an EMBL/GenBank/DDBJ whole genome shotgun (WGS) entry which is preliminary data.</text>
</comment>
<dbReference type="AlphaFoldDB" id="A0A1Q9ET63"/>
<sequence length="324" mass="36340">MSSRYAAIPAFKLLGRSELGLQHLQVSLDIGESAHHHRRVNAGQSDMLLAALLPSLENHASSDTDVRLALVRNIDGWQSSDGRAPELLATSTVRWHLRRAFWVGRGEEEASASDQDYVTRREPDPLRFFMHMISPFLTGAPKRPVQDFSSCGWSRTLMSQLQCLRLHGMGWEDSFVRVIRNEFERHLRPEELAEADVDWANRGEEVTTSRETYGEKLQTGTCPAFMHVGAGRPISIQERSVLAPSREDQIVAVLRAVTVQQQVWIPLGLVSLSRLTLHRGQKALGHEGVAIKAQSGGTQPFTEKHKPPTLNMETFGAWRGHCER</sequence>
<evidence type="ECO:0000313" key="1">
    <source>
        <dbReference type="EMBL" id="OLQ10629.1"/>
    </source>
</evidence>
<keyword evidence="2" id="KW-1185">Reference proteome</keyword>
<gene>
    <name evidence="1" type="ORF">AK812_SmicGene5573</name>
</gene>
<accession>A0A1Q9ET63</accession>
<organism evidence="1 2">
    <name type="scientific">Symbiodinium microadriaticum</name>
    <name type="common">Dinoflagellate</name>
    <name type="synonym">Zooxanthella microadriatica</name>
    <dbReference type="NCBI Taxonomy" id="2951"/>
    <lineage>
        <taxon>Eukaryota</taxon>
        <taxon>Sar</taxon>
        <taxon>Alveolata</taxon>
        <taxon>Dinophyceae</taxon>
        <taxon>Suessiales</taxon>
        <taxon>Symbiodiniaceae</taxon>
        <taxon>Symbiodinium</taxon>
    </lineage>
</organism>
<proteinExistence type="predicted"/>
<dbReference type="EMBL" id="LSRX01000074">
    <property type="protein sequence ID" value="OLQ10629.1"/>
    <property type="molecule type" value="Genomic_DNA"/>
</dbReference>
<name>A0A1Q9ET63_SYMMI</name>
<protein>
    <submittedName>
        <fullName evidence="1">Uncharacterized protein</fullName>
    </submittedName>
</protein>
<evidence type="ECO:0000313" key="2">
    <source>
        <dbReference type="Proteomes" id="UP000186817"/>
    </source>
</evidence>
<dbReference type="OrthoDB" id="10320341at2759"/>
<reference evidence="1 2" key="1">
    <citation type="submission" date="2016-02" db="EMBL/GenBank/DDBJ databases">
        <title>Genome analysis of coral dinoflagellate symbionts highlights evolutionary adaptations to a symbiotic lifestyle.</title>
        <authorList>
            <person name="Aranda M."/>
            <person name="Li Y."/>
            <person name="Liew Y.J."/>
            <person name="Baumgarten S."/>
            <person name="Simakov O."/>
            <person name="Wilson M."/>
            <person name="Piel J."/>
            <person name="Ashoor H."/>
            <person name="Bougouffa S."/>
            <person name="Bajic V.B."/>
            <person name="Ryu T."/>
            <person name="Ravasi T."/>
            <person name="Bayer T."/>
            <person name="Micklem G."/>
            <person name="Kim H."/>
            <person name="Bhak J."/>
            <person name="Lajeunesse T.C."/>
            <person name="Voolstra C.R."/>
        </authorList>
    </citation>
    <scope>NUCLEOTIDE SEQUENCE [LARGE SCALE GENOMIC DNA]</scope>
    <source>
        <strain evidence="1 2">CCMP2467</strain>
    </source>
</reference>